<evidence type="ECO:0000259" key="13">
    <source>
        <dbReference type="PROSITE" id="PS50888"/>
    </source>
</evidence>
<dbReference type="InterPro" id="IPR036638">
    <property type="entry name" value="HLH_DNA-bd_sf"/>
</dbReference>
<dbReference type="GeneTree" id="ENSGT00510000048287"/>
<dbReference type="GO" id="GO:0005634">
    <property type="term" value="C:nucleus"/>
    <property type="evidence" value="ECO:0007669"/>
    <property type="project" value="UniProtKB-SubCell"/>
</dbReference>
<feature type="region of interest" description="Disordered" evidence="12">
    <location>
        <begin position="348"/>
        <end position="372"/>
    </location>
</feature>
<evidence type="ECO:0000256" key="11">
    <source>
        <dbReference type="SAM" id="Coils"/>
    </source>
</evidence>
<dbReference type="KEGG" id="els:105005601"/>
<dbReference type="InterPro" id="IPR011598">
    <property type="entry name" value="bHLH_dom"/>
</dbReference>
<feature type="compositionally biased region" description="Low complexity" evidence="12">
    <location>
        <begin position="188"/>
        <end position="211"/>
    </location>
</feature>
<comment type="function">
    <text evidence="7">Binds DNA as a heterodimer with MAX and represses transcription. Binds to the canonical E box sequence 5'-CACGTG-3' and, with higher affinity, to 5'-CACGCG-3'.</text>
</comment>
<keyword evidence="2" id="KW-0678">Repressor</keyword>
<sequence>MSIETLLEAAKFLELQAQQQQKTREENELREKLRLEQLSDHTHRPSDVTSYSSPVRINHVTRAEVLGPNLEPHGTPVPPPLPSPSVFTTVIPVPMLTSNHTGLPPTVPTPSSSVLSPQRGAAPDITSHRREPYAPVQDHQRPGAPLALSPQVTSHHLPLAPPGNHKQNHHHLPQMVSPQSGNHKLQQKQHPQAPQQPHHGPIVSTPQQPALLPQPLPLQMPRGGQSSPVGGQGSPPDLEGKKRPGGAGTREVHNKLEKNRRAHLKECFDTLKKNIPNADEKKSSNLSVLRTALRYIQTLKRKEKEYEHEMERLAREKIATQQRLADLKNDLSQWMNVIEIDRVLRQTVQPEDDQASTSTASEGEDMDEDVDDENVPASRTALTSVPQQAMQPEPQTTVTPILTQHITMQHNSQTPPQPHPLTLSALPVSATFSAPASSTTATPMQALLPAHTHIISPPSALLPGHAHMVTAPSLQPTVIAHASASHASVIQAVNHVIQASSGGAKHVAHLATTTSSASMQLASGHPQPIGHITVHPVSHLGQHHLPTIYPQPVAVSQPAMVGHIAHTLTHATQVNGTSPSQGTATIVGKQTAVGAQMVTHHPQLVGQTMLNPVAMVTMPSFPVSTLKLA</sequence>
<evidence type="ECO:0000256" key="7">
    <source>
        <dbReference type="ARBA" id="ARBA00057176"/>
    </source>
</evidence>
<feature type="coiled-coil region" evidence="11">
    <location>
        <begin position="296"/>
        <end position="330"/>
    </location>
</feature>
<feature type="compositionally biased region" description="Basic and acidic residues" evidence="12">
    <location>
        <begin position="250"/>
        <end position="259"/>
    </location>
</feature>
<dbReference type="AlphaFoldDB" id="A0AAY5K328"/>
<comment type="subunit">
    <text evidence="8">Efficient DNA binding requires dimerization with another bHLH protein. Binds DNA as a homodimer or a heterodimer with MAX.</text>
</comment>
<dbReference type="SMART" id="SM00353">
    <property type="entry name" value="HLH"/>
    <property type="match status" value="1"/>
</dbReference>
<dbReference type="GO" id="GO:0046983">
    <property type="term" value="F:protein dimerization activity"/>
    <property type="evidence" value="ECO:0007669"/>
    <property type="project" value="InterPro"/>
</dbReference>
<proteinExistence type="predicted"/>
<reference evidence="14" key="2">
    <citation type="submission" date="2025-08" db="UniProtKB">
        <authorList>
            <consortium name="Ensembl"/>
        </authorList>
    </citation>
    <scope>IDENTIFICATION</scope>
</reference>
<dbReference type="Gene3D" id="4.10.280.10">
    <property type="entry name" value="Helix-loop-helix DNA-binding domain"/>
    <property type="match status" value="1"/>
</dbReference>
<feature type="region of interest" description="Disordered" evidence="12">
    <location>
        <begin position="97"/>
        <end position="259"/>
    </location>
</feature>
<dbReference type="PANTHER" id="PTHR11969:SF99">
    <property type="entry name" value="MAX-BINDING PROTEIN MNT"/>
    <property type="match status" value="1"/>
</dbReference>
<dbReference type="Pfam" id="PF00010">
    <property type="entry name" value="HLH"/>
    <property type="match status" value="1"/>
</dbReference>
<accession>A0AAY5K328</accession>
<evidence type="ECO:0000256" key="8">
    <source>
        <dbReference type="ARBA" id="ARBA00062701"/>
    </source>
</evidence>
<keyword evidence="6" id="KW-0539">Nucleus</keyword>
<reference evidence="14" key="3">
    <citation type="submission" date="2025-09" db="UniProtKB">
        <authorList>
            <consortium name="Ensembl"/>
        </authorList>
    </citation>
    <scope>IDENTIFICATION</scope>
</reference>
<evidence type="ECO:0000256" key="4">
    <source>
        <dbReference type="ARBA" id="ARBA00023125"/>
    </source>
</evidence>
<keyword evidence="11" id="KW-0175">Coiled coil</keyword>
<dbReference type="PROSITE" id="PS50888">
    <property type="entry name" value="BHLH"/>
    <property type="match status" value="1"/>
</dbReference>
<evidence type="ECO:0000256" key="5">
    <source>
        <dbReference type="ARBA" id="ARBA00023163"/>
    </source>
</evidence>
<dbReference type="GO" id="GO:0000978">
    <property type="term" value="F:RNA polymerase II cis-regulatory region sequence-specific DNA binding"/>
    <property type="evidence" value="ECO:0007669"/>
    <property type="project" value="TreeGrafter"/>
</dbReference>
<dbReference type="GeneID" id="105005601"/>
<feature type="compositionally biased region" description="Acidic residues" evidence="12">
    <location>
        <begin position="362"/>
        <end position="372"/>
    </location>
</feature>
<organism evidence="14 15">
    <name type="scientific">Esox lucius</name>
    <name type="common">Northern pike</name>
    <dbReference type="NCBI Taxonomy" id="8010"/>
    <lineage>
        <taxon>Eukaryota</taxon>
        <taxon>Metazoa</taxon>
        <taxon>Chordata</taxon>
        <taxon>Craniata</taxon>
        <taxon>Vertebrata</taxon>
        <taxon>Euteleostomi</taxon>
        <taxon>Actinopterygii</taxon>
        <taxon>Neopterygii</taxon>
        <taxon>Teleostei</taxon>
        <taxon>Protacanthopterygii</taxon>
        <taxon>Esociformes</taxon>
        <taxon>Esocidae</taxon>
        <taxon>Esox</taxon>
    </lineage>
</organism>
<dbReference type="SUPFAM" id="SSF47459">
    <property type="entry name" value="HLH, helix-loop-helix DNA-binding domain"/>
    <property type="match status" value="1"/>
</dbReference>
<keyword evidence="3" id="KW-0805">Transcription regulation</keyword>
<dbReference type="GO" id="GO:0000981">
    <property type="term" value="F:DNA-binding transcription factor activity, RNA polymerase II-specific"/>
    <property type="evidence" value="ECO:0007669"/>
    <property type="project" value="TreeGrafter"/>
</dbReference>
<evidence type="ECO:0000256" key="2">
    <source>
        <dbReference type="ARBA" id="ARBA00022491"/>
    </source>
</evidence>
<evidence type="ECO:0000256" key="3">
    <source>
        <dbReference type="ARBA" id="ARBA00023015"/>
    </source>
</evidence>
<protein>
    <recommendedName>
        <fullName evidence="9">Max-binding protein MNT</fullName>
    </recommendedName>
    <alternativeName>
        <fullName evidence="10">Myc antagonist MNT</fullName>
    </alternativeName>
</protein>
<name>A0AAY5K328_ESOLU</name>
<comment type="subcellular location">
    <subcellularLocation>
        <location evidence="1">Nucleus</location>
    </subcellularLocation>
</comment>
<evidence type="ECO:0000256" key="6">
    <source>
        <dbReference type="ARBA" id="ARBA00023242"/>
    </source>
</evidence>
<dbReference type="Proteomes" id="UP000265140">
    <property type="component" value="Chromosome 1"/>
</dbReference>
<evidence type="ECO:0000313" key="15">
    <source>
        <dbReference type="Proteomes" id="UP000265140"/>
    </source>
</evidence>
<keyword evidence="5" id="KW-0804">Transcription</keyword>
<keyword evidence="4" id="KW-0238">DNA-binding</keyword>
<feature type="domain" description="BHLH" evidence="13">
    <location>
        <begin position="248"/>
        <end position="299"/>
    </location>
</feature>
<dbReference type="FunFam" id="4.10.280.10:FF:000034">
    <property type="entry name" value="MAX network transcriptional repressor"/>
    <property type="match status" value="1"/>
</dbReference>
<evidence type="ECO:0000256" key="12">
    <source>
        <dbReference type="SAM" id="MobiDB-lite"/>
    </source>
</evidence>
<evidence type="ECO:0000313" key="14">
    <source>
        <dbReference type="Ensembl" id="ENSELUP00000082575.1"/>
    </source>
</evidence>
<reference evidence="14 15" key="1">
    <citation type="submission" date="2020-02" db="EMBL/GenBank/DDBJ databases">
        <title>Esox lucius (northern pike) genome, fEsoLuc1, primary haplotype.</title>
        <authorList>
            <person name="Myers G."/>
            <person name="Karagic N."/>
            <person name="Meyer A."/>
            <person name="Pippel M."/>
            <person name="Reichard M."/>
            <person name="Winkler S."/>
            <person name="Tracey A."/>
            <person name="Sims Y."/>
            <person name="Howe K."/>
            <person name="Rhie A."/>
            <person name="Formenti G."/>
            <person name="Durbin R."/>
            <person name="Fedrigo O."/>
            <person name="Jarvis E.D."/>
        </authorList>
    </citation>
    <scope>NUCLEOTIDE SEQUENCE [LARGE SCALE GENOMIC DNA]</scope>
</reference>
<evidence type="ECO:0000256" key="9">
    <source>
        <dbReference type="ARBA" id="ARBA00070444"/>
    </source>
</evidence>
<keyword evidence="15" id="KW-1185">Reference proteome</keyword>
<dbReference type="CTD" id="559570"/>
<dbReference type="RefSeq" id="XP_010861996.1">
    <property type="nucleotide sequence ID" value="XM_010863694.5"/>
</dbReference>
<evidence type="ECO:0000256" key="1">
    <source>
        <dbReference type="ARBA" id="ARBA00004123"/>
    </source>
</evidence>
<dbReference type="Ensembl" id="ENSELUT00000103644.1">
    <property type="protein sequence ID" value="ENSELUP00000082575.1"/>
    <property type="gene ID" value="ENSELUG00000040342.1"/>
</dbReference>
<dbReference type="CDD" id="cd11402">
    <property type="entry name" value="bHLHzip_Mnt"/>
    <property type="match status" value="1"/>
</dbReference>
<feature type="coiled-coil region" evidence="11">
    <location>
        <begin position="3"/>
        <end position="35"/>
    </location>
</feature>
<feature type="compositionally biased region" description="Low complexity" evidence="12">
    <location>
        <begin position="219"/>
        <end position="229"/>
    </location>
</feature>
<dbReference type="PANTHER" id="PTHR11969">
    <property type="entry name" value="MAX DIMERIZATION, MAD"/>
    <property type="match status" value="1"/>
</dbReference>
<evidence type="ECO:0000256" key="10">
    <source>
        <dbReference type="ARBA" id="ARBA00083368"/>
    </source>
</evidence>